<gene>
    <name evidence="1" type="ORF">ECPE_LOCUS12916</name>
</gene>
<dbReference type="Proteomes" id="UP000272942">
    <property type="component" value="Unassembled WGS sequence"/>
</dbReference>
<reference evidence="1 2" key="1">
    <citation type="submission" date="2018-11" db="EMBL/GenBank/DDBJ databases">
        <authorList>
            <consortium name="Pathogen Informatics"/>
        </authorList>
    </citation>
    <scope>NUCLEOTIDE SEQUENCE [LARGE SCALE GENOMIC DNA]</scope>
    <source>
        <strain evidence="1 2">Egypt</strain>
    </source>
</reference>
<dbReference type="OrthoDB" id="1933281at2759"/>
<proteinExistence type="predicted"/>
<name>A0A3P8I2Q0_9TREM</name>
<accession>A0A3P8I2Q0</accession>
<evidence type="ECO:0000313" key="1">
    <source>
        <dbReference type="EMBL" id="VDP90188.1"/>
    </source>
</evidence>
<dbReference type="AlphaFoldDB" id="A0A3P8I2Q0"/>
<sequence length="44" mass="5067">MEYTLAKLNFLTTMHRHSNDPAAILHSARQLVPYAETYPEGKCF</sequence>
<protein>
    <submittedName>
        <fullName evidence="1">Uncharacterized protein</fullName>
    </submittedName>
</protein>
<evidence type="ECO:0000313" key="2">
    <source>
        <dbReference type="Proteomes" id="UP000272942"/>
    </source>
</evidence>
<keyword evidence="2" id="KW-1185">Reference proteome</keyword>
<dbReference type="EMBL" id="UZAN01053904">
    <property type="protein sequence ID" value="VDP90188.1"/>
    <property type="molecule type" value="Genomic_DNA"/>
</dbReference>
<organism evidence="1 2">
    <name type="scientific">Echinostoma caproni</name>
    <dbReference type="NCBI Taxonomy" id="27848"/>
    <lineage>
        <taxon>Eukaryota</taxon>
        <taxon>Metazoa</taxon>
        <taxon>Spiralia</taxon>
        <taxon>Lophotrochozoa</taxon>
        <taxon>Platyhelminthes</taxon>
        <taxon>Trematoda</taxon>
        <taxon>Digenea</taxon>
        <taxon>Plagiorchiida</taxon>
        <taxon>Echinostomata</taxon>
        <taxon>Echinostomatoidea</taxon>
        <taxon>Echinostomatidae</taxon>
        <taxon>Echinostoma</taxon>
    </lineage>
</organism>